<evidence type="ECO:0000313" key="4">
    <source>
        <dbReference type="Proteomes" id="UP000789759"/>
    </source>
</evidence>
<proteinExistence type="predicted"/>
<dbReference type="PANTHER" id="PTHR46169">
    <property type="entry name" value="DNA REPLICATION-RELATED ELEMENT FACTOR, ISOFORM A"/>
    <property type="match status" value="1"/>
</dbReference>
<dbReference type="PANTHER" id="PTHR46169:SF29">
    <property type="entry name" value="DNA REPLICATION-RELATED ELEMENT FACTOR, ISOFORM A"/>
    <property type="match status" value="1"/>
</dbReference>
<evidence type="ECO:0000259" key="2">
    <source>
        <dbReference type="Pfam" id="PF14372"/>
    </source>
</evidence>
<feature type="domain" description="HAT C-terminal dimerisation" evidence="1">
    <location>
        <begin position="174"/>
        <end position="231"/>
    </location>
</feature>
<dbReference type="Pfam" id="PF14372">
    <property type="entry name" value="hAT-like_RNase-H"/>
    <property type="match status" value="1"/>
</dbReference>
<dbReference type="EMBL" id="CAJVQA010020738">
    <property type="protein sequence ID" value="CAG8765353.1"/>
    <property type="molecule type" value="Genomic_DNA"/>
</dbReference>
<sequence length="234" mass="27265">MATNTLSYDAKFNIHNDGIKFQSKILNDDEWKTLYNLIHLLYEFEKATALLGGSNYVTLSAMFPIIQWLIYNLHNNYSNIDDTTIQAVHNTILTDMEKRWGTSPRYAIIALFFDPRFKLLTFIEERNLQQENNILIENDFNEFIIQQKSKPNMASFFKSSMNQDSVITSEFENYLFIPEVYTNLEEFDPITWWKAQKSTYPTLCLLACKYLGIPASSVPSEWAFSYAGNHVTIK</sequence>
<dbReference type="GO" id="GO:0006357">
    <property type="term" value="P:regulation of transcription by RNA polymerase II"/>
    <property type="evidence" value="ECO:0007669"/>
    <property type="project" value="TreeGrafter"/>
</dbReference>
<feature type="domain" description="hAT-like transposase RNase-H fold" evidence="2">
    <location>
        <begin position="53"/>
        <end position="126"/>
    </location>
</feature>
<gene>
    <name evidence="3" type="ORF">CPELLU_LOCUS15554</name>
</gene>
<evidence type="ECO:0000313" key="3">
    <source>
        <dbReference type="EMBL" id="CAG8765353.1"/>
    </source>
</evidence>
<dbReference type="InterPro" id="IPR052717">
    <property type="entry name" value="Vacuolar_transposase_reg"/>
</dbReference>
<dbReference type="InterPro" id="IPR008906">
    <property type="entry name" value="HATC_C_dom"/>
</dbReference>
<reference evidence="3" key="1">
    <citation type="submission" date="2021-06" db="EMBL/GenBank/DDBJ databases">
        <authorList>
            <person name="Kallberg Y."/>
            <person name="Tangrot J."/>
            <person name="Rosling A."/>
        </authorList>
    </citation>
    <scope>NUCLEOTIDE SEQUENCE</scope>
    <source>
        <strain evidence="3">FL966</strain>
    </source>
</reference>
<protein>
    <submittedName>
        <fullName evidence="3">12082_t:CDS:1</fullName>
    </submittedName>
</protein>
<dbReference type="InterPro" id="IPR012337">
    <property type="entry name" value="RNaseH-like_sf"/>
</dbReference>
<keyword evidence="4" id="KW-1185">Reference proteome</keyword>
<dbReference type="Pfam" id="PF05699">
    <property type="entry name" value="Dimer_Tnp_hAT"/>
    <property type="match status" value="1"/>
</dbReference>
<dbReference type="Proteomes" id="UP000789759">
    <property type="component" value="Unassembled WGS sequence"/>
</dbReference>
<dbReference type="GO" id="GO:0003677">
    <property type="term" value="F:DNA binding"/>
    <property type="evidence" value="ECO:0007669"/>
    <property type="project" value="InterPro"/>
</dbReference>
<accession>A0A9N9NXB6</accession>
<name>A0A9N9NXB6_9GLOM</name>
<dbReference type="SUPFAM" id="SSF53098">
    <property type="entry name" value="Ribonuclease H-like"/>
    <property type="match status" value="1"/>
</dbReference>
<organism evidence="3 4">
    <name type="scientific">Cetraspora pellucida</name>
    <dbReference type="NCBI Taxonomy" id="1433469"/>
    <lineage>
        <taxon>Eukaryota</taxon>
        <taxon>Fungi</taxon>
        <taxon>Fungi incertae sedis</taxon>
        <taxon>Mucoromycota</taxon>
        <taxon>Glomeromycotina</taxon>
        <taxon>Glomeromycetes</taxon>
        <taxon>Diversisporales</taxon>
        <taxon>Gigasporaceae</taxon>
        <taxon>Cetraspora</taxon>
    </lineage>
</organism>
<dbReference type="AlphaFoldDB" id="A0A9N9NXB6"/>
<dbReference type="InterPro" id="IPR025525">
    <property type="entry name" value="hAT-like_transposase_RNase-H"/>
</dbReference>
<comment type="caution">
    <text evidence="3">The sequence shown here is derived from an EMBL/GenBank/DDBJ whole genome shotgun (WGS) entry which is preliminary data.</text>
</comment>
<dbReference type="OrthoDB" id="1607513at2759"/>
<evidence type="ECO:0000259" key="1">
    <source>
        <dbReference type="Pfam" id="PF05699"/>
    </source>
</evidence>
<dbReference type="GO" id="GO:0005634">
    <property type="term" value="C:nucleus"/>
    <property type="evidence" value="ECO:0007669"/>
    <property type="project" value="TreeGrafter"/>
</dbReference>
<dbReference type="GO" id="GO:0046983">
    <property type="term" value="F:protein dimerization activity"/>
    <property type="evidence" value="ECO:0007669"/>
    <property type="project" value="InterPro"/>
</dbReference>